<organism evidence="2 3">
    <name type="scientific">Lentzea roselyniae</name>
    <dbReference type="NCBI Taxonomy" id="531940"/>
    <lineage>
        <taxon>Bacteria</taxon>
        <taxon>Bacillati</taxon>
        <taxon>Actinomycetota</taxon>
        <taxon>Actinomycetes</taxon>
        <taxon>Pseudonocardiales</taxon>
        <taxon>Pseudonocardiaceae</taxon>
        <taxon>Lentzea</taxon>
    </lineage>
</organism>
<gene>
    <name evidence="2" type="ORF">GCM10022267_72090</name>
</gene>
<comment type="caution">
    <text evidence="2">The sequence shown here is derived from an EMBL/GenBank/DDBJ whole genome shotgun (WGS) entry which is preliminary data.</text>
</comment>
<dbReference type="Proteomes" id="UP001500711">
    <property type="component" value="Unassembled WGS sequence"/>
</dbReference>
<accession>A0ABP7C2U6</accession>
<evidence type="ECO:0000313" key="2">
    <source>
        <dbReference type="EMBL" id="GAA3674725.1"/>
    </source>
</evidence>
<reference evidence="3" key="1">
    <citation type="journal article" date="2019" name="Int. J. Syst. Evol. Microbiol.">
        <title>The Global Catalogue of Microorganisms (GCM) 10K type strain sequencing project: providing services to taxonomists for standard genome sequencing and annotation.</title>
        <authorList>
            <consortium name="The Broad Institute Genomics Platform"/>
            <consortium name="The Broad Institute Genome Sequencing Center for Infectious Disease"/>
            <person name="Wu L."/>
            <person name="Ma J."/>
        </authorList>
    </citation>
    <scope>NUCLEOTIDE SEQUENCE [LARGE SCALE GENOMIC DNA]</scope>
    <source>
        <strain evidence="3">JCM 17494</strain>
    </source>
</reference>
<evidence type="ECO:0000313" key="3">
    <source>
        <dbReference type="Proteomes" id="UP001500711"/>
    </source>
</evidence>
<keyword evidence="3" id="KW-1185">Reference proteome</keyword>
<name>A0ABP7C2U6_9PSEU</name>
<feature type="region of interest" description="Disordered" evidence="1">
    <location>
        <begin position="49"/>
        <end position="72"/>
    </location>
</feature>
<protein>
    <submittedName>
        <fullName evidence="2">Uncharacterized protein</fullName>
    </submittedName>
</protein>
<proteinExistence type="predicted"/>
<evidence type="ECO:0000256" key="1">
    <source>
        <dbReference type="SAM" id="MobiDB-lite"/>
    </source>
</evidence>
<dbReference type="EMBL" id="BAABBE010000028">
    <property type="protein sequence ID" value="GAA3674725.1"/>
    <property type="molecule type" value="Genomic_DNA"/>
</dbReference>
<sequence length="98" mass="10406">MQVKTPEEWMRDFQAKIASFVDSLTSESEGEGLDVIDVALGAAHGRRTATASNRKAAHSGIRPAHGVAAATSPSVISRLPQLRTSCGMPLWSAMSHGF</sequence>